<dbReference type="Proteomes" id="UP000265618">
    <property type="component" value="Unassembled WGS sequence"/>
</dbReference>
<keyword evidence="6" id="KW-0539">Nucleus</keyword>
<evidence type="ECO:0000313" key="8">
    <source>
        <dbReference type="EMBL" id="GCA65051.1"/>
    </source>
</evidence>
<feature type="non-terminal residue" evidence="8">
    <location>
        <position position="1"/>
    </location>
</feature>
<feature type="domain" description="Transcriptional coactivator p15 (PC4) C-terminal" evidence="7">
    <location>
        <begin position="19"/>
        <end position="66"/>
    </location>
</feature>
<comment type="similarity">
    <text evidence="2">Belongs to the transcriptional coactivator PC4 family.</text>
</comment>
<accession>A0A391NV65</accession>
<comment type="caution">
    <text evidence="8">The sequence shown here is derived from an EMBL/GenBank/DDBJ whole genome shotgun (WGS) entry which is preliminary data.</text>
</comment>
<evidence type="ECO:0000256" key="4">
    <source>
        <dbReference type="ARBA" id="ARBA00023125"/>
    </source>
</evidence>
<dbReference type="InterPro" id="IPR045125">
    <property type="entry name" value="Sub1/Tcp4-like"/>
</dbReference>
<evidence type="ECO:0000256" key="6">
    <source>
        <dbReference type="ARBA" id="ARBA00023242"/>
    </source>
</evidence>
<dbReference type="OrthoDB" id="2505440at2759"/>
<dbReference type="GO" id="GO:0003713">
    <property type="term" value="F:transcription coactivator activity"/>
    <property type="evidence" value="ECO:0007669"/>
    <property type="project" value="InterPro"/>
</dbReference>
<gene>
    <name evidence="8" type="ORF">KIPB_016115</name>
</gene>
<dbReference type="Pfam" id="PF02229">
    <property type="entry name" value="PC4"/>
    <property type="match status" value="1"/>
</dbReference>
<dbReference type="AlphaFoldDB" id="A0A391NV65"/>
<comment type="subcellular location">
    <subcellularLocation>
        <location evidence="1">Nucleus</location>
    </subcellularLocation>
</comment>
<keyword evidence="9" id="KW-1185">Reference proteome</keyword>
<evidence type="ECO:0000256" key="1">
    <source>
        <dbReference type="ARBA" id="ARBA00004123"/>
    </source>
</evidence>
<dbReference type="InterPro" id="IPR003173">
    <property type="entry name" value="PC4_C"/>
</dbReference>
<dbReference type="PANTHER" id="PTHR13215">
    <property type="entry name" value="RNA POLYMERASE II TRANSCRIPTIONAL COACTIVATOR"/>
    <property type="match status" value="1"/>
</dbReference>
<protein>
    <recommendedName>
        <fullName evidence="7">Transcriptional coactivator p15 (PC4) C-terminal domain-containing protein</fullName>
    </recommendedName>
</protein>
<evidence type="ECO:0000256" key="2">
    <source>
        <dbReference type="ARBA" id="ARBA00009001"/>
    </source>
</evidence>
<evidence type="ECO:0000259" key="7">
    <source>
        <dbReference type="Pfam" id="PF02229"/>
    </source>
</evidence>
<dbReference type="GO" id="GO:0060261">
    <property type="term" value="P:positive regulation of transcription initiation by RNA polymerase II"/>
    <property type="evidence" value="ECO:0007669"/>
    <property type="project" value="InterPro"/>
</dbReference>
<dbReference type="EMBL" id="BDIP01009567">
    <property type="protein sequence ID" value="GCA65051.1"/>
    <property type="molecule type" value="Genomic_DNA"/>
</dbReference>
<dbReference type="InterPro" id="IPR009044">
    <property type="entry name" value="ssDNA-bd_transcriptional_reg"/>
</dbReference>
<dbReference type="SUPFAM" id="SSF54447">
    <property type="entry name" value="ssDNA-binding transcriptional regulator domain"/>
    <property type="match status" value="1"/>
</dbReference>
<dbReference type="GO" id="GO:0003677">
    <property type="term" value="F:DNA binding"/>
    <property type="evidence" value="ECO:0007669"/>
    <property type="project" value="UniProtKB-KW"/>
</dbReference>
<evidence type="ECO:0000313" key="9">
    <source>
        <dbReference type="Proteomes" id="UP000265618"/>
    </source>
</evidence>
<keyword evidence="5" id="KW-0804">Transcription</keyword>
<keyword evidence="3" id="KW-0805">Transcription regulation</keyword>
<evidence type="ECO:0000256" key="3">
    <source>
        <dbReference type="ARBA" id="ARBA00023015"/>
    </source>
</evidence>
<dbReference type="Gene3D" id="2.30.31.10">
    <property type="entry name" value="Transcriptional Coactivator Pc4, Chain A"/>
    <property type="match status" value="1"/>
</dbReference>
<dbReference type="GO" id="GO:0005634">
    <property type="term" value="C:nucleus"/>
    <property type="evidence" value="ECO:0007669"/>
    <property type="project" value="UniProtKB-SubCell"/>
</dbReference>
<keyword evidence="4" id="KW-0238">DNA-binding</keyword>
<reference evidence="8 9" key="1">
    <citation type="journal article" date="2018" name="PLoS ONE">
        <title>The draft genome of Kipferlia bialata reveals reductive genome evolution in fornicate parasites.</title>
        <authorList>
            <person name="Tanifuji G."/>
            <person name="Takabayashi S."/>
            <person name="Kume K."/>
            <person name="Takagi M."/>
            <person name="Nakayama T."/>
            <person name="Kamikawa R."/>
            <person name="Inagaki Y."/>
            <person name="Hashimoto T."/>
        </authorList>
    </citation>
    <scope>NUCLEOTIDE SEQUENCE [LARGE SCALE GENOMIC DNA]</scope>
    <source>
        <strain evidence="8">NY0173</strain>
    </source>
</reference>
<sequence>TGFKWQQTEDNEDYVDMRDMRRVTVRSFKKKVLIDIRDYYTDKAGEVKPTRKGISLRPSDWQFLVDNAEEISRKVKEWEASEK</sequence>
<organism evidence="8 9">
    <name type="scientific">Kipferlia bialata</name>
    <dbReference type="NCBI Taxonomy" id="797122"/>
    <lineage>
        <taxon>Eukaryota</taxon>
        <taxon>Metamonada</taxon>
        <taxon>Carpediemonas-like organisms</taxon>
        <taxon>Kipferlia</taxon>
    </lineage>
</organism>
<name>A0A391NV65_9EUKA</name>
<evidence type="ECO:0000256" key="5">
    <source>
        <dbReference type="ARBA" id="ARBA00023163"/>
    </source>
</evidence>
<proteinExistence type="inferred from homology"/>